<evidence type="ECO:0000313" key="3">
    <source>
        <dbReference type="Proteomes" id="UP001209878"/>
    </source>
</evidence>
<evidence type="ECO:0000259" key="1">
    <source>
        <dbReference type="SMART" id="SM01355"/>
    </source>
</evidence>
<dbReference type="Pfam" id="PF24080">
    <property type="entry name" value="AP3B1_C_2"/>
    <property type="match status" value="1"/>
</dbReference>
<dbReference type="InterPro" id="IPR029390">
    <property type="entry name" value="AP3B_C"/>
</dbReference>
<evidence type="ECO:0000313" key="2">
    <source>
        <dbReference type="EMBL" id="KAK2147672.1"/>
    </source>
</evidence>
<name>A0AAD9J6R5_RIDPI</name>
<proteinExistence type="predicted"/>
<dbReference type="SMART" id="SM01355">
    <property type="entry name" value="AP3B1_C"/>
    <property type="match status" value="1"/>
</dbReference>
<comment type="caution">
    <text evidence="2">The sequence shown here is derived from an EMBL/GenBank/DDBJ whole genome shotgun (WGS) entry which is preliminary data.</text>
</comment>
<protein>
    <recommendedName>
        <fullName evidence="1">AP-3 complex subunit beta C-terminal domain-containing protein</fullName>
    </recommendedName>
</protein>
<gene>
    <name evidence="2" type="ORF">NP493_3403g00003</name>
</gene>
<sequence length="198" mass="21415">MKMVSLDLTFTNTTDGPMKKICMGEKKSQQGIEIHEFPEIPTLASNTSTSALMAIDFNDTTQPAQFQVCFNNTKRFMVSITAPVGELLQPNMLSENDFLALKGKLTGMNENTSNVDLPPTDNTDQAIIDAIYRAANVLQIPSSQGGVYYYAGKTAAAGVDVLVTIKVTEHKAAVTVNCERMVVGSMLVKAIKSSLLES</sequence>
<organism evidence="2 3">
    <name type="scientific">Ridgeia piscesae</name>
    <name type="common">Tubeworm</name>
    <dbReference type="NCBI Taxonomy" id="27915"/>
    <lineage>
        <taxon>Eukaryota</taxon>
        <taxon>Metazoa</taxon>
        <taxon>Spiralia</taxon>
        <taxon>Lophotrochozoa</taxon>
        <taxon>Annelida</taxon>
        <taxon>Polychaeta</taxon>
        <taxon>Sedentaria</taxon>
        <taxon>Canalipalpata</taxon>
        <taxon>Sabellida</taxon>
        <taxon>Siboglinidae</taxon>
        <taxon>Ridgeia</taxon>
    </lineage>
</organism>
<reference evidence="2" key="1">
    <citation type="journal article" date="2023" name="Mol. Biol. Evol.">
        <title>Third-Generation Sequencing Reveals the Adaptive Role of the Epigenome in Three Deep-Sea Polychaetes.</title>
        <authorList>
            <person name="Perez M."/>
            <person name="Aroh O."/>
            <person name="Sun Y."/>
            <person name="Lan Y."/>
            <person name="Juniper S.K."/>
            <person name="Young C.R."/>
            <person name="Angers B."/>
            <person name="Qian P.Y."/>
        </authorList>
    </citation>
    <scope>NUCLEOTIDE SEQUENCE</scope>
    <source>
        <strain evidence="2">R07B-5</strain>
    </source>
</reference>
<dbReference type="EMBL" id="JAODUO010003387">
    <property type="protein sequence ID" value="KAK2147672.1"/>
    <property type="molecule type" value="Genomic_DNA"/>
</dbReference>
<dbReference type="Proteomes" id="UP001209878">
    <property type="component" value="Unassembled WGS sequence"/>
</dbReference>
<keyword evidence="3" id="KW-1185">Reference proteome</keyword>
<dbReference type="Pfam" id="PF14796">
    <property type="entry name" value="AP3B1_C"/>
    <property type="match status" value="1"/>
</dbReference>
<feature type="domain" description="AP-3 complex subunit beta C-terminal" evidence="1">
    <location>
        <begin position="2"/>
        <end position="62"/>
    </location>
</feature>
<accession>A0AAD9J6R5</accession>
<dbReference type="AlphaFoldDB" id="A0AAD9J6R5"/>
<dbReference type="InterPro" id="IPR056314">
    <property type="entry name" value="AP3B1/2_C"/>
</dbReference>